<feature type="region of interest" description="Disordered" evidence="1">
    <location>
        <begin position="77"/>
        <end position="194"/>
    </location>
</feature>
<sequence length="194" mass="21541">MYGETAGCHGVQFVGDLDIETLSASGRMQQLRALQRAMRSKSRQWTPRRRKTRLRGQETRLVLWLNAGRFRLKITIQRRNPRRKKRLRRTSQENSTEDAQSQLVDMSTQAARARDMPAHGTTRGINPGSAVKRSLEQSAGTAHEGKVEGPPAKATPGRRSGLRARSNLPVDRPVGTPRDQQLTDAGPTDGPGDI</sequence>
<comment type="caution">
    <text evidence="2">The sequence shown here is derived from an EMBL/GenBank/DDBJ whole genome shotgun (WGS) entry which is preliminary data.</text>
</comment>
<dbReference type="VEuPathDB" id="VectorBase:LOC119179439"/>
<evidence type="ECO:0000256" key="1">
    <source>
        <dbReference type="SAM" id="MobiDB-lite"/>
    </source>
</evidence>
<feature type="compositionally biased region" description="Polar residues" evidence="1">
    <location>
        <begin position="92"/>
        <end position="110"/>
    </location>
</feature>
<evidence type="ECO:0000313" key="3">
    <source>
        <dbReference type="Proteomes" id="UP000821866"/>
    </source>
</evidence>
<evidence type="ECO:0000313" key="2">
    <source>
        <dbReference type="EMBL" id="KAH8009367.1"/>
    </source>
</evidence>
<dbReference type="EMBL" id="JABSTU010000011">
    <property type="protein sequence ID" value="KAH8009367.1"/>
    <property type="molecule type" value="Genomic_DNA"/>
</dbReference>
<keyword evidence="3" id="KW-1185">Reference proteome</keyword>
<name>A0A9J6D6A7_RHIMP</name>
<accession>A0A9J6D6A7</accession>
<organism evidence="2 3">
    <name type="scientific">Rhipicephalus microplus</name>
    <name type="common">Cattle tick</name>
    <name type="synonym">Boophilus microplus</name>
    <dbReference type="NCBI Taxonomy" id="6941"/>
    <lineage>
        <taxon>Eukaryota</taxon>
        <taxon>Metazoa</taxon>
        <taxon>Ecdysozoa</taxon>
        <taxon>Arthropoda</taxon>
        <taxon>Chelicerata</taxon>
        <taxon>Arachnida</taxon>
        <taxon>Acari</taxon>
        <taxon>Parasitiformes</taxon>
        <taxon>Ixodida</taxon>
        <taxon>Ixodoidea</taxon>
        <taxon>Ixodidae</taxon>
        <taxon>Rhipicephalinae</taxon>
        <taxon>Rhipicephalus</taxon>
        <taxon>Boophilus</taxon>
    </lineage>
</organism>
<gene>
    <name evidence="2" type="ORF">HPB51_015690</name>
</gene>
<dbReference type="Proteomes" id="UP000821866">
    <property type="component" value="Chromosome 9"/>
</dbReference>
<proteinExistence type="predicted"/>
<feature type="compositionally biased region" description="Basic residues" evidence="1">
    <location>
        <begin position="79"/>
        <end position="89"/>
    </location>
</feature>
<reference evidence="2" key="2">
    <citation type="submission" date="2021-09" db="EMBL/GenBank/DDBJ databases">
        <authorList>
            <person name="Jia N."/>
            <person name="Wang J."/>
            <person name="Shi W."/>
            <person name="Du L."/>
            <person name="Sun Y."/>
            <person name="Zhan W."/>
            <person name="Jiang J."/>
            <person name="Wang Q."/>
            <person name="Zhang B."/>
            <person name="Ji P."/>
            <person name="Sakyi L.B."/>
            <person name="Cui X."/>
            <person name="Yuan T."/>
            <person name="Jiang B."/>
            <person name="Yang W."/>
            <person name="Lam T.T.-Y."/>
            <person name="Chang Q."/>
            <person name="Ding S."/>
            <person name="Wang X."/>
            <person name="Zhu J."/>
            <person name="Ruan X."/>
            <person name="Zhao L."/>
            <person name="Wei J."/>
            <person name="Que T."/>
            <person name="Du C."/>
            <person name="Cheng J."/>
            <person name="Dai P."/>
            <person name="Han X."/>
            <person name="Huang E."/>
            <person name="Gao Y."/>
            <person name="Liu J."/>
            <person name="Shao H."/>
            <person name="Ye R."/>
            <person name="Li L."/>
            <person name="Wei W."/>
            <person name="Wang X."/>
            <person name="Wang C."/>
            <person name="Huo Q."/>
            <person name="Li W."/>
            <person name="Guo W."/>
            <person name="Chen H."/>
            <person name="Chen S."/>
            <person name="Zhou L."/>
            <person name="Zhou L."/>
            <person name="Ni X."/>
            <person name="Tian J."/>
            <person name="Zhou Y."/>
            <person name="Sheng Y."/>
            <person name="Liu T."/>
            <person name="Pan Y."/>
            <person name="Xia L."/>
            <person name="Li J."/>
            <person name="Zhao F."/>
            <person name="Cao W."/>
        </authorList>
    </citation>
    <scope>NUCLEOTIDE SEQUENCE</scope>
    <source>
        <strain evidence="2">Rmic-2018</strain>
        <tissue evidence="2">Larvae</tissue>
    </source>
</reference>
<dbReference type="AlphaFoldDB" id="A0A9J6D6A7"/>
<reference evidence="2" key="1">
    <citation type="journal article" date="2020" name="Cell">
        <title>Large-Scale Comparative Analyses of Tick Genomes Elucidate Their Genetic Diversity and Vector Capacities.</title>
        <authorList>
            <consortium name="Tick Genome and Microbiome Consortium (TIGMIC)"/>
            <person name="Jia N."/>
            <person name="Wang J."/>
            <person name="Shi W."/>
            <person name="Du L."/>
            <person name="Sun Y."/>
            <person name="Zhan W."/>
            <person name="Jiang J.F."/>
            <person name="Wang Q."/>
            <person name="Zhang B."/>
            <person name="Ji P."/>
            <person name="Bell-Sakyi L."/>
            <person name="Cui X.M."/>
            <person name="Yuan T.T."/>
            <person name="Jiang B.G."/>
            <person name="Yang W.F."/>
            <person name="Lam T.T."/>
            <person name="Chang Q.C."/>
            <person name="Ding S.J."/>
            <person name="Wang X.J."/>
            <person name="Zhu J.G."/>
            <person name="Ruan X.D."/>
            <person name="Zhao L."/>
            <person name="Wei J.T."/>
            <person name="Ye R.Z."/>
            <person name="Que T.C."/>
            <person name="Du C.H."/>
            <person name="Zhou Y.H."/>
            <person name="Cheng J.X."/>
            <person name="Dai P.F."/>
            <person name="Guo W.B."/>
            <person name="Han X.H."/>
            <person name="Huang E.J."/>
            <person name="Li L.F."/>
            <person name="Wei W."/>
            <person name="Gao Y.C."/>
            <person name="Liu J.Z."/>
            <person name="Shao H.Z."/>
            <person name="Wang X."/>
            <person name="Wang C.C."/>
            <person name="Yang T.C."/>
            <person name="Huo Q.B."/>
            <person name="Li W."/>
            <person name="Chen H.Y."/>
            <person name="Chen S.E."/>
            <person name="Zhou L.G."/>
            <person name="Ni X.B."/>
            <person name="Tian J.H."/>
            <person name="Sheng Y."/>
            <person name="Liu T."/>
            <person name="Pan Y.S."/>
            <person name="Xia L.Y."/>
            <person name="Li J."/>
            <person name="Zhao F."/>
            <person name="Cao W.C."/>
        </authorList>
    </citation>
    <scope>NUCLEOTIDE SEQUENCE</scope>
    <source>
        <strain evidence="2">Rmic-2018</strain>
    </source>
</reference>
<protein>
    <submittedName>
        <fullName evidence="2">Uncharacterized protein</fullName>
    </submittedName>
</protein>